<dbReference type="Pfam" id="PF02742">
    <property type="entry name" value="Fe_dep_repr_C"/>
    <property type="match status" value="1"/>
</dbReference>
<comment type="subcellular location">
    <subcellularLocation>
        <location evidence="1">Cytoplasm</location>
    </subcellularLocation>
</comment>
<dbReference type="SUPFAM" id="SSF47979">
    <property type="entry name" value="Iron-dependent repressor protein, dimerization domain"/>
    <property type="match status" value="1"/>
</dbReference>
<keyword evidence="9" id="KW-0010">Activator</keyword>
<dbReference type="KEGG" id="wfu:AXE80_12760"/>
<gene>
    <name evidence="15" type="ORF">AXE80_12760</name>
</gene>
<evidence type="ECO:0000256" key="11">
    <source>
        <dbReference type="ARBA" id="ARBA00023211"/>
    </source>
</evidence>
<dbReference type="EMBL" id="CP014224">
    <property type="protein sequence ID" value="ANW97102.1"/>
    <property type="molecule type" value="Genomic_DNA"/>
</dbReference>
<feature type="domain" description="HTH dtxR-type" evidence="14">
    <location>
        <begin position="5"/>
        <end position="67"/>
    </location>
</feature>
<dbReference type="STRING" id="1790137.AXE80_12760"/>
<name>A0A1B1Y8J5_9FLAO</name>
<dbReference type="InterPro" id="IPR036388">
    <property type="entry name" value="WH-like_DNA-bd_sf"/>
</dbReference>
<keyword evidence="6" id="KW-0678">Repressor</keyword>
<evidence type="ECO:0000256" key="1">
    <source>
        <dbReference type="ARBA" id="ARBA00004496"/>
    </source>
</evidence>
<dbReference type="Pfam" id="PF01325">
    <property type="entry name" value="Fe_dep_repress"/>
    <property type="match status" value="1"/>
</dbReference>
<dbReference type="InterPro" id="IPR038157">
    <property type="entry name" value="FeoA_core_dom"/>
</dbReference>
<dbReference type="Gene3D" id="1.10.10.10">
    <property type="entry name" value="Winged helix-like DNA-binding domain superfamily/Winged helix DNA-binding domain"/>
    <property type="match status" value="1"/>
</dbReference>
<dbReference type="SUPFAM" id="SSF46785">
    <property type="entry name" value="Winged helix' DNA-binding domain"/>
    <property type="match status" value="1"/>
</dbReference>
<evidence type="ECO:0000256" key="8">
    <source>
        <dbReference type="ARBA" id="ARBA00023125"/>
    </source>
</evidence>
<proteinExistence type="inferred from homology"/>
<keyword evidence="5" id="KW-0963">Cytoplasm</keyword>
<evidence type="ECO:0000259" key="14">
    <source>
        <dbReference type="PROSITE" id="PS50944"/>
    </source>
</evidence>
<evidence type="ECO:0000256" key="7">
    <source>
        <dbReference type="ARBA" id="ARBA00023015"/>
    </source>
</evidence>
<dbReference type="Proteomes" id="UP000092967">
    <property type="component" value="Chromosome"/>
</dbReference>
<dbReference type="PROSITE" id="PS50944">
    <property type="entry name" value="HTH_DTXR"/>
    <property type="match status" value="1"/>
</dbReference>
<dbReference type="Gene3D" id="1.10.60.10">
    <property type="entry name" value="Iron dependent repressor, metal binding and dimerisation domain"/>
    <property type="match status" value="1"/>
</dbReference>
<dbReference type="InterPro" id="IPR036421">
    <property type="entry name" value="Fe_dep_repressor_sf"/>
</dbReference>
<dbReference type="GO" id="GO:0005737">
    <property type="term" value="C:cytoplasm"/>
    <property type="evidence" value="ECO:0007669"/>
    <property type="project" value="UniProtKB-SubCell"/>
</dbReference>
<dbReference type="GO" id="GO:0003700">
    <property type="term" value="F:DNA-binding transcription factor activity"/>
    <property type="evidence" value="ECO:0007669"/>
    <property type="project" value="InterPro"/>
</dbReference>
<dbReference type="InterPro" id="IPR036390">
    <property type="entry name" value="WH_DNA-bd_sf"/>
</dbReference>
<dbReference type="PANTHER" id="PTHR33238">
    <property type="entry name" value="IRON (METAL) DEPENDENT REPRESSOR, DTXR FAMILY"/>
    <property type="match status" value="1"/>
</dbReference>
<protein>
    <recommendedName>
        <fullName evidence="4">Transcriptional regulator MntR</fullName>
    </recommendedName>
    <alternativeName>
        <fullName evidence="13">Manganese transport regulator</fullName>
    </alternativeName>
</protein>
<sequence length="222" mass="25266">MELDLSQTEENYLKAIYSLFVVSNKAVSTNKIAEKLETKASSVTDMIKKLAEKDLVNYVKYQGVSLTIKGKEIAVHVIRKHRLWEVFLVRHLGFQWDEVHEVAEQLEHVKSVKLTNGLDAFLDFPRYDPHGDPIPDKDGNFIKRNITVLSSLQVGEESKIVGVKDSSSAFLKYLDNADIKLGVEIKVLHKESFDNSMMLLIDEQKISISQQISSNLYVKQND</sequence>
<keyword evidence="8" id="KW-0238">DNA-binding</keyword>
<evidence type="ECO:0000256" key="4">
    <source>
        <dbReference type="ARBA" id="ARBA00022386"/>
    </source>
</evidence>
<keyword evidence="16" id="KW-1185">Reference proteome</keyword>
<dbReference type="InterPro" id="IPR022687">
    <property type="entry name" value="HTH_DTXR"/>
</dbReference>
<dbReference type="SMART" id="SM00529">
    <property type="entry name" value="HTH_DTXR"/>
    <property type="match status" value="1"/>
</dbReference>
<evidence type="ECO:0000256" key="6">
    <source>
        <dbReference type="ARBA" id="ARBA00022491"/>
    </source>
</evidence>
<dbReference type="GO" id="GO:0003677">
    <property type="term" value="F:DNA binding"/>
    <property type="evidence" value="ECO:0007669"/>
    <property type="project" value="UniProtKB-KW"/>
</dbReference>
<dbReference type="AlphaFoldDB" id="A0A1B1Y8J5"/>
<dbReference type="SMART" id="SM00899">
    <property type="entry name" value="FeoA"/>
    <property type="match status" value="1"/>
</dbReference>
<keyword evidence="10" id="KW-0804">Transcription</keyword>
<keyword evidence="7" id="KW-0805">Transcription regulation</keyword>
<dbReference type="Gene3D" id="2.30.30.90">
    <property type="match status" value="1"/>
</dbReference>
<evidence type="ECO:0000256" key="2">
    <source>
        <dbReference type="ARBA" id="ARBA00007871"/>
    </source>
</evidence>
<dbReference type="InterPro" id="IPR022689">
    <property type="entry name" value="Iron_dep_repressor"/>
</dbReference>
<dbReference type="PANTHER" id="PTHR33238:SF11">
    <property type="entry name" value="TRANSCRIPTIONAL REGULATOR MNTR"/>
    <property type="match status" value="1"/>
</dbReference>
<comment type="subunit">
    <text evidence="3">Homodimer.</text>
</comment>
<reference evidence="15 16" key="1">
    <citation type="submission" date="2016-02" db="EMBL/GenBank/DDBJ databases">
        <authorList>
            <person name="Wen L."/>
            <person name="He K."/>
            <person name="Yang H."/>
        </authorList>
    </citation>
    <scope>NUCLEOTIDE SEQUENCE [LARGE SCALE GENOMIC DNA]</scope>
    <source>
        <strain evidence="15 16">CZ1127</strain>
    </source>
</reference>
<evidence type="ECO:0000256" key="3">
    <source>
        <dbReference type="ARBA" id="ARBA00011738"/>
    </source>
</evidence>
<dbReference type="InterPro" id="IPR001367">
    <property type="entry name" value="Fe_dep_repressor"/>
</dbReference>
<comment type="function">
    <text evidence="12">In the presence of manganese, represses expression of mntH and mntS. Up-regulates expression of mntP.</text>
</comment>
<evidence type="ECO:0000256" key="12">
    <source>
        <dbReference type="ARBA" id="ARBA00025185"/>
    </source>
</evidence>
<keyword evidence="11" id="KW-0464">Manganese</keyword>
<evidence type="ECO:0000256" key="13">
    <source>
        <dbReference type="ARBA" id="ARBA00032593"/>
    </source>
</evidence>
<comment type="similarity">
    <text evidence="2">Belongs to the DtxR/MntR family.</text>
</comment>
<dbReference type="RefSeq" id="WP_068827971.1">
    <property type="nucleotide sequence ID" value="NZ_CP014224.1"/>
</dbReference>
<dbReference type="OrthoDB" id="9791355at2"/>
<evidence type="ECO:0000313" key="16">
    <source>
        <dbReference type="Proteomes" id="UP000092967"/>
    </source>
</evidence>
<organism evidence="15 16">
    <name type="scientific">Wenyingzhuangia fucanilytica</name>
    <dbReference type="NCBI Taxonomy" id="1790137"/>
    <lineage>
        <taxon>Bacteria</taxon>
        <taxon>Pseudomonadati</taxon>
        <taxon>Bacteroidota</taxon>
        <taxon>Flavobacteriia</taxon>
        <taxon>Flavobacteriales</taxon>
        <taxon>Flavobacteriaceae</taxon>
        <taxon>Wenyingzhuangia</taxon>
    </lineage>
</organism>
<dbReference type="Pfam" id="PF04023">
    <property type="entry name" value="FeoA"/>
    <property type="match status" value="1"/>
</dbReference>
<evidence type="ECO:0000256" key="9">
    <source>
        <dbReference type="ARBA" id="ARBA00023159"/>
    </source>
</evidence>
<dbReference type="InterPro" id="IPR007167">
    <property type="entry name" value="Fe-transptr_FeoA-like"/>
</dbReference>
<evidence type="ECO:0000256" key="5">
    <source>
        <dbReference type="ARBA" id="ARBA00022490"/>
    </source>
</evidence>
<dbReference type="GO" id="GO:0046914">
    <property type="term" value="F:transition metal ion binding"/>
    <property type="evidence" value="ECO:0007669"/>
    <property type="project" value="InterPro"/>
</dbReference>
<dbReference type="GO" id="GO:0046983">
    <property type="term" value="F:protein dimerization activity"/>
    <property type="evidence" value="ECO:0007669"/>
    <property type="project" value="InterPro"/>
</dbReference>
<accession>A0A1B1Y8J5</accession>
<evidence type="ECO:0000256" key="10">
    <source>
        <dbReference type="ARBA" id="ARBA00023163"/>
    </source>
</evidence>
<evidence type="ECO:0000313" key="15">
    <source>
        <dbReference type="EMBL" id="ANW97102.1"/>
    </source>
</evidence>
<dbReference type="InterPro" id="IPR050536">
    <property type="entry name" value="DtxR_MntR_Metal-Reg"/>
</dbReference>